<feature type="transmembrane region" description="Helical" evidence="1">
    <location>
        <begin position="45"/>
        <end position="68"/>
    </location>
</feature>
<dbReference type="AlphaFoldDB" id="A0A7Y4KZV0"/>
<evidence type="ECO:0000313" key="4">
    <source>
        <dbReference type="Proteomes" id="UP000534306"/>
    </source>
</evidence>
<dbReference type="RefSeq" id="WP_171673209.1">
    <property type="nucleotide sequence ID" value="NZ_BAAAGT010000002.1"/>
</dbReference>
<evidence type="ECO:0000313" key="5">
    <source>
        <dbReference type="Proteomes" id="UP000553957"/>
    </source>
</evidence>
<evidence type="ECO:0000256" key="1">
    <source>
        <dbReference type="SAM" id="Phobius"/>
    </source>
</evidence>
<comment type="caution">
    <text evidence="3">The sequence shown here is derived from an EMBL/GenBank/DDBJ whole genome shotgun (WGS) entry which is preliminary data.</text>
</comment>
<dbReference type="Proteomes" id="UP000553957">
    <property type="component" value="Unassembled WGS sequence"/>
</dbReference>
<reference evidence="2 5" key="2">
    <citation type="submission" date="2020-08" db="EMBL/GenBank/DDBJ databases">
        <title>Sequencing the genomes of 1000 actinobacteria strains.</title>
        <authorList>
            <person name="Klenk H.-P."/>
        </authorList>
    </citation>
    <scope>NUCLEOTIDE SEQUENCE [LARGE SCALE GENOMIC DNA]</scope>
    <source>
        <strain evidence="2 5">DSM 15626</strain>
    </source>
</reference>
<keyword evidence="1" id="KW-0472">Membrane</keyword>
<reference evidence="3 4" key="1">
    <citation type="submission" date="2020-05" db="EMBL/GenBank/DDBJ databases">
        <title>Genome sequence of Kribbella sandramycini ATCC 39419.</title>
        <authorList>
            <person name="Maclea K.S."/>
            <person name="Fair J.L."/>
        </authorList>
    </citation>
    <scope>NUCLEOTIDE SEQUENCE [LARGE SCALE GENOMIC DNA]</scope>
    <source>
        <strain evidence="3 4">ATCC 39419</strain>
    </source>
</reference>
<dbReference type="EMBL" id="JABJRC010000002">
    <property type="protein sequence ID" value="NOL40726.1"/>
    <property type="molecule type" value="Genomic_DNA"/>
</dbReference>
<keyword evidence="1" id="KW-1133">Transmembrane helix</keyword>
<proteinExistence type="predicted"/>
<evidence type="ECO:0000313" key="2">
    <source>
        <dbReference type="EMBL" id="MBB6569438.1"/>
    </source>
</evidence>
<keyword evidence="1" id="KW-0812">Transmembrane</keyword>
<keyword evidence="4" id="KW-1185">Reference proteome</keyword>
<name>A0A7Y4KZV0_9ACTN</name>
<feature type="transmembrane region" description="Helical" evidence="1">
    <location>
        <begin position="80"/>
        <end position="102"/>
    </location>
</feature>
<dbReference type="Proteomes" id="UP000534306">
    <property type="component" value="Unassembled WGS sequence"/>
</dbReference>
<organism evidence="3 4">
    <name type="scientific">Kribbella sandramycini</name>
    <dbReference type="NCBI Taxonomy" id="60450"/>
    <lineage>
        <taxon>Bacteria</taxon>
        <taxon>Bacillati</taxon>
        <taxon>Actinomycetota</taxon>
        <taxon>Actinomycetes</taxon>
        <taxon>Propionibacteriales</taxon>
        <taxon>Kribbellaceae</taxon>
        <taxon>Kribbella</taxon>
    </lineage>
</organism>
<feature type="transmembrane region" description="Helical" evidence="1">
    <location>
        <begin position="122"/>
        <end position="142"/>
    </location>
</feature>
<feature type="transmembrane region" description="Helical" evidence="1">
    <location>
        <begin position="154"/>
        <end position="175"/>
    </location>
</feature>
<gene>
    <name evidence="2" type="ORF">HNR71_005075</name>
    <name evidence="3" type="ORF">HPO96_10760</name>
</gene>
<feature type="transmembrane region" description="Helical" evidence="1">
    <location>
        <begin position="12"/>
        <end position="33"/>
    </location>
</feature>
<protein>
    <submittedName>
        <fullName evidence="3">Uncharacterized protein</fullName>
    </submittedName>
</protein>
<sequence length="176" mass="18585">MTTAEVRRWPAYTIAYGIGAFCAVVLGTAAFQHLWRDDPLTADGIVALGATVLRLGTIAVALVAVLPWGRRIPAPLLSMALWAIAIGQLVYPVAETAVKAAILLGLISPLDKGISNMSMTGWFNFGAAWLIWGVPGVLFTLLALDHRRTHRLSYLWAPAGALAGTAALAALGLLIS</sequence>
<dbReference type="EMBL" id="JACHKF010000001">
    <property type="protein sequence ID" value="MBB6569438.1"/>
    <property type="molecule type" value="Genomic_DNA"/>
</dbReference>
<evidence type="ECO:0000313" key="3">
    <source>
        <dbReference type="EMBL" id="NOL40726.1"/>
    </source>
</evidence>
<accession>A0A7Y4KZV0</accession>